<dbReference type="Gene3D" id="3.60.10.10">
    <property type="entry name" value="Endonuclease/exonuclease/phosphatase"/>
    <property type="match status" value="1"/>
</dbReference>
<dbReference type="SUPFAM" id="SSF56672">
    <property type="entry name" value="DNA/RNA polymerases"/>
    <property type="match status" value="1"/>
</dbReference>
<keyword evidence="2" id="KW-0694">RNA-binding</keyword>
<feature type="domain" description="CCHC-type" evidence="3">
    <location>
        <begin position="213"/>
        <end position="226"/>
    </location>
</feature>
<dbReference type="Pfam" id="PF14392">
    <property type="entry name" value="zf-CCHC_4"/>
    <property type="match status" value="1"/>
</dbReference>
<dbReference type="PANTHER" id="PTHR33116">
    <property type="entry name" value="REVERSE TRANSCRIPTASE ZINC-BINDING DOMAIN-CONTAINING PROTEIN-RELATED-RELATED"/>
    <property type="match status" value="1"/>
</dbReference>
<dbReference type="InterPro" id="IPR004095">
    <property type="entry name" value="TGS"/>
</dbReference>
<evidence type="ECO:0008006" key="6">
    <source>
        <dbReference type="Google" id="ProtNLM"/>
    </source>
</evidence>
<organism evidence="5">
    <name type="scientific">Fagus sylvatica</name>
    <name type="common">Beechnut</name>
    <dbReference type="NCBI Taxonomy" id="28930"/>
    <lineage>
        <taxon>Eukaryota</taxon>
        <taxon>Viridiplantae</taxon>
        <taxon>Streptophyta</taxon>
        <taxon>Embryophyta</taxon>
        <taxon>Tracheophyta</taxon>
        <taxon>Spermatophyta</taxon>
        <taxon>Magnoliopsida</taxon>
        <taxon>eudicotyledons</taxon>
        <taxon>Gunneridae</taxon>
        <taxon>Pentapetalae</taxon>
        <taxon>rosids</taxon>
        <taxon>fabids</taxon>
        <taxon>Fagales</taxon>
        <taxon>Fagaceae</taxon>
        <taxon>Fagus</taxon>
    </lineage>
</organism>
<evidence type="ECO:0000256" key="1">
    <source>
        <dbReference type="PROSITE-ProRule" id="PRU00047"/>
    </source>
</evidence>
<dbReference type="PROSITE" id="PS50878">
    <property type="entry name" value="RT_POL"/>
    <property type="match status" value="1"/>
</dbReference>
<evidence type="ECO:0000313" key="5">
    <source>
        <dbReference type="EMBL" id="SPC86893.1"/>
    </source>
</evidence>
<dbReference type="EMBL" id="OIVN01000884">
    <property type="protein sequence ID" value="SPC86893.1"/>
    <property type="molecule type" value="Genomic_DNA"/>
</dbReference>
<dbReference type="Pfam" id="PF02824">
    <property type="entry name" value="TGS"/>
    <property type="match status" value="1"/>
</dbReference>
<dbReference type="GO" id="GO:0004523">
    <property type="term" value="F:RNA-DNA hybrid ribonuclease activity"/>
    <property type="evidence" value="ECO:0007669"/>
    <property type="project" value="InterPro"/>
</dbReference>
<evidence type="ECO:0000259" key="4">
    <source>
        <dbReference type="PROSITE" id="PS50878"/>
    </source>
</evidence>
<dbReference type="CDD" id="cd01650">
    <property type="entry name" value="RT_nLTR_like"/>
    <property type="match status" value="1"/>
</dbReference>
<feature type="domain" description="Reverse transcriptase" evidence="4">
    <location>
        <begin position="855"/>
        <end position="1094"/>
    </location>
</feature>
<dbReference type="InterPro" id="IPR000477">
    <property type="entry name" value="RT_dom"/>
</dbReference>
<evidence type="ECO:0000256" key="2">
    <source>
        <dbReference type="PROSITE-ProRule" id="PRU00182"/>
    </source>
</evidence>
<dbReference type="GO" id="GO:0008270">
    <property type="term" value="F:zinc ion binding"/>
    <property type="evidence" value="ECO:0007669"/>
    <property type="project" value="UniProtKB-KW"/>
</dbReference>
<keyword evidence="1" id="KW-0479">Metal-binding</keyword>
<reference evidence="5" key="1">
    <citation type="submission" date="2018-02" db="EMBL/GenBank/DDBJ databases">
        <authorList>
            <person name="Cohen D.B."/>
            <person name="Kent A.D."/>
        </authorList>
    </citation>
    <scope>NUCLEOTIDE SEQUENCE</scope>
</reference>
<keyword evidence="1" id="KW-0862">Zinc</keyword>
<dbReference type="InterPro" id="IPR025836">
    <property type="entry name" value="Zn_knuckle_CX2CX4HX4C"/>
</dbReference>
<dbReference type="PROSITE" id="PS50158">
    <property type="entry name" value="ZF_CCHC"/>
    <property type="match status" value="1"/>
</dbReference>
<dbReference type="GO" id="GO:0003723">
    <property type="term" value="F:RNA binding"/>
    <property type="evidence" value="ECO:0007669"/>
    <property type="project" value="UniProtKB-KW"/>
</dbReference>
<dbReference type="InterPro" id="IPR012675">
    <property type="entry name" value="Beta-grasp_dom_sf"/>
</dbReference>
<dbReference type="Pfam" id="PF03372">
    <property type="entry name" value="Exo_endo_phos"/>
    <property type="match status" value="1"/>
</dbReference>
<dbReference type="Pfam" id="PF13456">
    <property type="entry name" value="RVT_3"/>
    <property type="match status" value="1"/>
</dbReference>
<dbReference type="InterPro" id="IPR043502">
    <property type="entry name" value="DNA/RNA_pol_sf"/>
</dbReference>
<dbReference type="PROSITE" id="PS50889">
    <property type="entry name" value="S4"/>
    <property type="match status" value="1"/>
</dbReference>
<gene>
    <name evidence="5" type="ORF">FSB_LOCUS14775</name>
</gene>
<accession>A0A2N9FI86</accession>
<protein>
    <recommendedName>
        <fullName evidence="6">Reverse transcriptase domain-containing protein</fullName>
    </recommendedName>
</protein>
<dbReference type="InterPro" id="IPR025558">
    <property type="entry name" value="DUF4283"/>
</dbReference>
<evidence type="ECO:0000259" key="3">
    <source>
        <dbReference type="PROSITE" id="PS50158"/>
    </source>
</evidence>
<dbReference type="Gene3D" id="3.10.20.30">
    <property type="match status" value="1"/>
</dbReference>
<keyword evidence="1" id="KW-0863">Zinc-finger</keyword>
<dbReference type="InterPro" id="IPR002156">
    <property type="entry name" value="RNaseH_domain"/>
</dbReference>
<dbReference type="PANTHER" id="PTHR33116:SF86">
    <property type="entry name" value="REVERSE TRANSCRIPTASE DOMAIN-CONTAINING PROTEIN"/>
    <property type="match status" value="1"/>
</dbReference>
<dbReference type="Pfam" id="PF13966">
    <property type="entry name" value="zf-RVT"/>
    <property type="match status" value="1"/>
</dbReference>
<dbReference type="SUPFAM" id="SSF56219">
    <property type="entry name" value="DNase I-like"/>
    <property type="match status" value="1"/>
</dbReference>
<proteinExistence type="predicted"/>
<dbReference type="InterPro" id="IPR005135">
    <property type="entry name" value="Endo/exonuclease/phosphatase"/>
</dbReference>
<sequence>MASFPGENCSVEDLISLTEKFSCADNRLELPPLVNINHSSDLSLIGKLISPRNFSNLVVRDITQRAWNLRHPSIISRVDNNLFLFSFECLEDLELVFSKRPWTLRGAHLILKRCIPDLHWHEMDFSKSTFWIQIHGLPAFWQEDGYLNHIGSLLGSVIHLEPTKKNRPTWKKFNRIRVDIDISKPLKPGFFLPRKDRDDLWIGIKFEKLPETCFSCGIIGHVAKDCNFATTMLSNQFGFKLQAFGDWLSSNNDGSPPGIYDRVHHPPLASTPVLTAVVNSMEIGRVDAPIVPAPESPLKDSVGPHILGTCPQSIGVLTPGLTPITHKEADKTTNSYNGRCSGVAAVCAMDVASVSDFLSYPKFFYGRGGGPYHAPSVPMRILGWNCRGICNASTVHALRAKIRVFHPEVIFLSETKASEARISKVAKLVGYSNFFSVDAVGKAGGICMLWNYNVQAEIMDFESHLIALKITDVFGCWTLAGFYGPPYKTKQSKAWVNLHAFLDSIVGPWLCMGDFNTITMDSEKEGGRAGNSSSTNFLNDLMFDLGAIDLGFTGNKFTWSNKRWGRGSIRERLDRGIANVNWRMTFPKAVIYHLGAINSDHSPLLLDTNPLDIHCPRPFRFIAAWIRDSRCAEIVHGAWQKSFFGCDSFKLFQKQKNTAMALKKWNKEEFGFCHTRIKELSSQIESLQCNQVSETNARLEGKLLGELNEWLIRTDVLWKQKSRELWLRDGDRNTKFFHLSTIIRRRHNSIDAVRSDSGDWIIDQKGIREHFQTKFISLFSEEETFFPPDLEHLIHPSISSEDNVELCRVPTPDEIKGVLFDMQSLKAPGPDGFPPVFYKHFWPTVGANVIKAVQSFFTNGKMLPETNRNFIVLIPKIPNPSTVNHYRPISLCNVVYKVISKLLVVKLRPFLDKLISPSQSAFVPGRWIAENQVLVKELMHSFNTRKVKEGFIALKIDLKKAYDRINWGFLQVVLQHFGFSASIPSRGLRQGDPLSPYLFIMCQEVLSRIIDRQFALRKLSGAKMNVAGPPITHVMFADDLMLFTKASRKEATVLNECLDTYCLWSGQQINRDKSGIIFSKMVCNSNRRWIKGELQMKKLPLDAFYLGTPMFSSKCKTKDFKYLIERTEARLQGWRSKCLSWAGRRTLINSVALALPMYSFSTTCIPTTVCNKLDSTIRRFWWNPRKSQGRYLAWKSWEALCCSKKEGGLGFRKSKTSNQAMLAKLAWLILTKADSLCVKALCSKYKVGVDWMSKEARKNASPLWKAIESLKSLLAKGACYLLGDGQSIDFWKDPWIPWVVGFSPVPKDPTYVLDNIKVTDLIKTPTRTWNIEVLANLVDPQSLDAILKVPIPIHPCPDKLVWTLDPRGVFSVKSAANAVITPRLVSPAEPKWDGLWKLKLHERQKIFMWRLGSNILPTKLNLAIRLGHGDPMCPLCGIEEESYSHLFLHCQKVRPLWFGLSWGIRTDLILASTSADFVSLVVQPPLCPNPVGDNSLLRAQASIQIASTLESIWNFRNQMVHEGCCMNILTMVHQLEAKILEQFLPLQSTASKVPRICHQWKTPPPLSIKLNVDAAISNSSSTIAVVARNSEGFLLKSWAKAIASVDPCVAEAAALAWAMELAVEEQYLDIVVEGDAKVRLLRTMLQWEQQLRSEASLGQPKQGGKPYVNPGSVVLGEVVIVCWPHGGIMRLRTGSTAADAARRVGLEGKLVLVNGQLVLPSTELKDGDVVEVRM</sequence>
<name>A0A2N9FI86_FAGSY</name>
<dbReference type="InterPro" id="IPR001878">
    <property type="entry name" value="Znf_CCHC"/>
</dbReference>
<dbReference type="Pfam" id="PF00078">
    <property type="entry name" value="RVT_1"/>
    <property type="match status" value="1"/>
</dbReference>
<dbReference type="InterPro" id="IPR036691">
    <property type="entry name" value="Endo/exonu/phosph_ase_sf"/>
</dbReference>
<dbReference type="Pfam" id="PF14111">
    <property type="entry name" value="DUF4283"/>
    <property type="match status" value="1"/>
</dbReference>
<dbReference type="InterPro" id="IPR026960">
    <property type="entry name" value="RVT-Znf"/>
</dbReference>